<dbReference type="GO" id="GO:0050660">
    <property type="term" value="F:flavin adenine dinucleotide binding"/>
    <property type="evidence" value="ECO:0007669"/>
    <property type="project" value="TreeGrafter"/>
</dbReference>
<gene>
    <name evidence="11" type="ORF">DNK49_23390</name>
</gene>
<keyword evidence="7" id="KW-1015">Disulfide bond</keyword>
<dbReference type="Proteomes" id="UP000248259">
    <property type="component" value="Unassembled WGS sequence"/>
</dbReference>
<dbReference type="InterPro" id="IPR050151">
    <property type="entry name" value="Class-I_Pyr_Nuc-Dis_Oxidored"/>
</dbReference>
<evidence type="ECO:0000256" key="6">
    <source>
        <dbReference type="ARBA" id="ARBA00023027"/>
    </source>
</evidence>
<evidence type="ECO:0000256" key="5">
    <source>
        <dbReference type="ARBA" id="ARBA00023002"/>
    </source>
</evidence>
<keyword evidence="4" id="KW-0274">FAD</keyword>
<organism evidence="11 12">
    <name type="scientific">Parazoarcus communis SWub3 = DSM 12120</name>
    <dbReference type="NCBI Taxonomy" id="1121029"/>
    <lineage>
        <taxon>Bacteria</taxon>
        <taxon>Pseudomonadati</taxon>
        <taxon>Pseudomonadota</taxon>
        <taxon>Betaproteobacteria</taxon>
        <taxon>Rhodocyclales</taxon>
        <taxon>Zoogloeaceae</taxon>
        <taxon>Parazoarcus</taxon>
    </lineage>
</organism>
<keyword evidence="8" id="KW-0676">Redox-active center</keyword>
<dbReference type="EMBL" id="QKOE01000130">
    <property type="protein sequence ID" value="PZA14160.1"/>
    <property type="molecule type" value="Genomic_DNA"/>
</dbReference>
<dbReference type="GO" id="GO:0004148">
    <property type="term" value="F:dihydrolipoyl dehydrogenase (NADH) activity"/>
    <property type="evidence" value="ECO:0007669"/>
    <property type="project" value="TreeGrafter"/>
</dbReference>
<comment type="similarity">
    <text evidence="2">Belongs to the class-I pyridine nucleotide-disulfide oxidoreductase family.</text>
</comment>
<evidence type="ECO:0000256" key="1">
    <source>
        <dbReference type="ARBA" id="ARBA00001974"/>
    </source>
</evidence>
<dbReference type="InterPro" id="IPR023753">
    <property type="entry name" value="FAD/NAD-binding_dom"/>
</dbReference>
<dbReference type="SUPFAM" id="SSF51905">
    <property type="entry name" value="FAD/NAD(P)-binding domain"/>
    <property type="match status" value="1"/>
</dbReference>
<dbReference type="PANTHER" id="PTHR22912:SF217">
    <property type="entry name" value="DIHYDROLIPOYL DEHYDROGENASE"/>
    <property type="match status" value="1"/>
</dbReference>
<evidence type="ECO:0000256" key="2">
    <source>
        <dbReference type="ARBA" id="ARBA00007532"/>
    </source>
</evidence>
<protein>
    <recommendedName>
        <fullName evidence="9">Dihydrolipoamide dehydrogenase</fullName>
    </recommendedName>
</protein>
<comment type="caution">
    <text evidence="11">The sequence shown here is derived from an EMBL/GenBank/DDBJ whole genome shotgun (WGS) entry which is preliminary data.</text>
</comment>
<dbReference type="Pfam" id="PF07992">
    <property type="entry name" value="Pyr_redox_2"/>
    <property type="match status" value="1"/>
</dbReference>
<dbReference type="GO" id="GO:0006103">
    <property type="term" value="P:2-oxoglutarate metabolic process"/>
    <property type="evidence" value="ECO:0007669"/>
    <property type="project" value="TreeGrafter"/>
</dbReference>
<dbReference type="PRINTS" id="PR00411">
    <property type="entry name" value="PNDRDTASEI"/>
</dbReference>
<evidence type="ECO:0000256" key="7">
    <source>
        <dbReference type="ARBA" id="ARBA00023157"/>
    </source>
</evidence>
<evidence type="ECO:0000313" key="11">
    <source>
        <dbReference type="EMBL" id="PZA14160.1"/>
    </source>
</evidence>
<keyword evidence="12" id="KW-1185">Reference proteome</keyword>
<evidence type="ECO:0000259" key="10">
    <source>
        <dbReference type="Pfam" id="PF07992"/>
    </source>
</evidence>
<dbReference type="InterPro" id="IPR036188">
    <property type="entry name" value="FAD/NAD-bd_sf"/>
</dbReference>
<sequence length="136" mass="14436">MADTSFDIVIVGGGPGGYVAAIRAAQLGMKTAVVEREHMGGICLNWGCIPTKALLRTSEVYGLIKHADSFGLSVKEVSFDPKKIVERSRKVANQLSNGVKGLMKKNKITVFDGTAKLAGTEGALRKLAVAMNDKSN</sequence>
<accession>A0A323UR61</accession>
<feature type="domain" description="FAD/NAD(P)-binding" evidence="10">
    <location>
        <begin position="6"/>
        <end position="121"/>
    </location>
</feature>
<dbReference type="Gene3D" id="3.50.50.60">
    <property type="entry name" value="FAD/NAD(P)-binding domain"/>
    <property type="match status" value="1"/>
</dbReference>
<evidence type="ECO:0000256" key="4">
    <source>
        <dbReference type="ARBA" id="ARBA00022827"/>
    </source>
</evidence>
<comment type="cofactor">
    <cofactor evidence="1">
        <name>FAD</name>
        <dbReference type="ChEBI" id="CHEBI:57692"/>
    </cofactor>
</comment>
<dbReference type="OrthoDB" id="178496at2"/>
<feature type="non-terminal residue" evidence="11">
    <location>
        <position position="136"/>
    </location>
</feature>
<keyword evidence="6" id="KW-0520">NAD</keyword>
<evidence type="ECO:0000313" key="12">
    <source>
        <dbReference type="Proteomes" id="UP000248259"/>
    </source>
</evidence>
<evidence type="ECO:0000256" key="9">
    <source>
        <dbReference type="ARBA" id="ARBA00031281"/>
    </source>
</evidence>
<name>A0A323UR61_9RHOO</name>
<dbReference type="RefSeq" id="WP_120719300.1">
    <property type="nucleotide sequence ID" value="NZ_QKOE01000130.1"/>
</dbReference>
<evidence type="ECO:0000256" key="8">
    <source>
        <dbReference type="ARBA" id="ARBA00023284"/>
    </source>
</evidence>
<dbReference type="PANTHER" id="PTHR22912">
    <property type="entry name" value="DISULFIDE OXIDOREDUCTASE"/>
    <property type="match status" value="1"/>
</dbReference>
<keyword evidence="5 11" id="KW-0560">Oxidoreductase</keyword>
<dbReference type="PROSITE" id="PS00076">
    <property type="entry name" value="PYRIDINE_REDOX_1"/>
    <property type="match status" value="1"/>
</dbReference>
<dbReference type="InterPro" id="IPR012999">
    <property type="entry name" value="Pyr_OxRdtase_I_AS"/>
</dbReference>
<dbReference type="AlphaFoldDB" id="A0A323UR61"/>
<keyword evidence="3" id="KW-0285">Flavoprotein</keyword>
<evidence type="ECO:0000256" key="3">
    <source>
        <dbReference type="ARBA" id="ARBA00022630"/>
    </source>
</evidence>
<reference evidence="11 12" key="1">
    <citation type="submission" date="2018-06" db="EMBL/GenBank/DDBJ databases">
        <title>Azoarcus communis strain SWub3 genome.</title>
        <authorList>
            <person name="Zorraquino Salvo V."/>
            <person name="Toubiana D."/>
            <person name="Blumwald E."/>
        </authorList>
    </citation>
    <scope>NUCLEOTIDE SEQUENCE [LARGE SCALE GENOMIC DNA]</scope>
    <source>
        <strain evidence="11 12">SWub3</strain>
    </source>
</reference>
<proteinExistence type="inferred from homology"/>